<protein>
    <submittedName>
        <fullName evidence="2">Uncharacterized protein</fullName>
    </submittedName>
</protein>
<sequence length="111" mass="12566">MRISAVDYTHHHHVVWRVHSDFWECGGWDLNTSTGDNLKHNIMSQQIQQLGESLGCWSLSPSRFNRSNRSGSPLGVSPCRPLEPTDATARGVPGTRKVEFYRKRTRSCVEG</sequence>
<organism evidence="2">
    <name type="scientific">Timema tahoe</name>
    <dbReference type="NCBI Taxonomy" id="61484"/>
    <lineage>
        <taxon>Eukaryota</taxon>
        <taxon>Metazoa</taxon>
        <taxon>Ecdysozoa</taxon>
        <taxon>Arthropoda</taxon>
        <taxon>Hexapoda</taxon>
        <taxon>Insecta</taxon>
        <taxon>Pterygota</taxon>
        <taxon>Neoptera</taxon>
        <taxon>Polyneoptera</taxon>
        <taxon>Phasmatodea</taxon>
        <taxon>Timematodea</taxon>
        <taxon>Timematoidea</taxon>
        <taxon>Timematidae</taxon>
        <taxon>Timema</taxon>
    </lineage>
</organism>
<gene>
    <name evidence="2" type="ORF">TTEB3V08_LOCUS4819</name>
</gene>
<accession>A0A7R9IEB6</accession>
<evidence type="ECO:0000313" key="2">
    <source>
        <dbReference type="EMBL" id="CAD7456804.1"/>
    </source>
</evidence>
<name>A0A7R9IEB6_9NEOP</name>
<dbReference type="AlphaFoldDB" id="A0A7R9IEB6"/>
<dbReference type="EMBL" id="OE001430">
    <property type="protein sequence ID" value="CAD7456804.1"/>
    <property type="molecule type" value="Genomic_DNA"/>
</dbReference>
<feature type="region of interest" description="Disordered" evidence="1">
    <location>
        <begin position="65"/>
        <end position="91"/>
    </location>
</feature>
<evidence type="ECO:0000256" key="1">
    <source>
        <dbReference type="SAM" id="MobiDB-lite"/>
    </source>
</evidence>
<proteinExistence type="predicted"/>
<reference evidence="2" key="1">
    <citation type="submission" date="2020-11" db="EMBL/GenBank/DDBJ databases">
        <authorList>
            <person name="Tran Van P."/>
        </authorList>
    </citation>
    <scope>NUCLEOTIDE SEQUENCE</scope>
</reference>